<gene>
    <name evidence="1" type="ORF">PHMEG_00025319</name>
</gene>
<keyword evidence="2" id="KW-1185">Reference proteome</keyword>
<organism evidence="1 2">
    <name type="scientific">Phytophthora megakarya</name>
    <dbReference type="NCBI Taxonomy" id="4795"/>
    <lineage>
        <taxon>Eukaryota</taxon>
        <taxon>Sar</taxon>
        <taxon>Stramenopiles</taxon>
        <taxon>Oomycota</taxon>
        <taxon>Peronosporomycetes</taxon>
        <taxon>Peronosporales</taxon>
        <taxon>Peronosporaceae</taxon>
        <taxon>Phytophthora</taxon>
    </lineage>
</organism>
<protein>
    <submittedName>
        <fullName evidence="1">Uncharacterized protein</fullName>
    </submittedName>
</protein>
<name>A0A225VEV3_9STRA</name>
<dbReference type="Proteomes" id="UP000198211">
    <property type="component" value="Unassembled WGS sequence"/>
</dbReference>
<evidence type="ECO:0000313" key="2">
    <source>
        <dbReference type="Proteomes" id="UP000198211"/>
    </source>
</evidence>
<dbReference type="EMBL" id="NBNE01005780">
    <property type="protein sequence ID" value="OWZ03020.1"/>
    <property type="molecule type" value="Genomic_DNA"/>
</dbReference>
<evidence type="ECO:0000313" key="1">
    <source>
        <dbReference type="EMBL" id="OWZ03020.1"/>
    </source>
</evidence>
<accession>A0A225VEV3</accession>
<dbReference type="AlphaFoldDB" id="A0A225VEV3"/>
<dbReference type="STRING" id="4795.A0A225VEV3"/>
<comment type="caution">
    <text evidence="1">The sequence shown here is derived from an EMBL/GenBank/DDBJ whole genome shotgun (WGS) entry which is preliminary data.</text>
</comment>
<reference evidence="2" key="1">
    <citation type="submission" date="2017-03" db="EMBL/GenBank/DDBJ databases">
        <title>Phytopthora megakarya and P. palmivora, two closely related causual agents of cacao black pod achieved similar genome size and gene model numbers by different mechanisms.</title>
        <authorList>
            <person name="Ali S."/>
            <person name="Shao J."/>
            <person name="Larry D.J."/>
            <person name="Kronmiller B."/>
            <person name="Shen D."/>
            <person name="Strem M.D."/>
            <person name="Melnick R.L."/>
            <person name="Guiltinan M.J."/>
            <person name="Tyler B.M."/>
            <person name="Meinhardt L.W."/>
            <person name="Bailey B.A."/>
        </authorList>
    </citation>
    <scope>NUCLEOTIDE SEQUENCE [LARGE SCALE GENOMIC DNA]</scope>
    <source>
        <strain evidence="2">zdho120</strain>
    </source>
</reference>
<dbReference type="Gene3D" id="3.40.395.10">
    <property type="entry name" value="Adenoviral Proteinase, Chain A"/>
    <property type="match status" value="1"/>
</dbReference>
<sequence length="173" mass="19052">MAKVKYATLPVSGNKHRSLMVVEAPMTPKIELYHVHSSTTEHDPAYAFKAVKWAILTHIVATSTKPNSLKVNTHRYKTTPQQSNRSDTGVIVMMAVYRIASFIAIEKPKSLLPHSTILQKGSIPSKVADRRAAIIKSSKWGTARSKGRSESSETKASKFLTYSTSSECAFLSS</sequence>
<proteinExistence type="predicted"/>